<dbReference type="Pfam" id="PF13826">
    <property type="entry name" value="Monooxy_af470-like"/>
    <property type="match status" value="1"/>
</dbReference>
<evidence type="ECO:0000313" key="3">
    <source>
        <dbReference type="Proteomes" id="UP001501585"/>
    </source>
</evidence>
<accession>A0ABN2TDB2</accession>
<evidence type="ECO:0000256" key="1">
    <source>
        <dbReference type="SAM" id="MobiDB-lite"/>
    </source>
</evidence>
<gene>
    <name evidence="2" type="ORF">GCM10009799_36550</name>
</gene>
<dbReference type="EMBL" id="BAAAPC010000016">
    <property type="protein sequence ID" value="GAA2005770.1"/>
    <property type="molecule type" value="Genomic_DNA"/>
</dbReference>
<protein>
    <submittedName>
        <fullName evidence="2">DUF4188 domain-containing protein</fullName>
    </submittedName>
</protein>
<reference evidence="3" key="1">
    <citation type="journal article" date="2019" name="Int. J. Syst. Evol. Microbiol.">
        <title>The Global Catalogue of Microorganisms (GCM) 10K type strain sequencing project: providing services to taxonomists for standard genome sequencing and annotation.</title>
        <authorList>
            <consortium name="The Broad Institute Genomics Platform"/>
            <consortium name="The Broad Institute Genome Sequencing Center for Infectious Disease"/>
            <person name="Wu L."/>
            <person name="Ma J."/>
        </authorList>
    </citation>
    <scope>NUCLEOTIDE SEQUENCE [LARGE SCALE GENOMIC DNA]</scope>
    <source>
        <strain evidence="3">JCM 15313</strain>
    </source>
</reference>
<feature type="compositionally biased region" description="Basic and acidic residues" evidence="1">
    <location>
        <begin position="13"/>
        <end position="33"/>
    </location>
</feature>
<organism evidence="2 3">
    <name type="scientific">Nocardiopsis rhodophaea</name>
    <dbReference type="NCBI Taxonomy" id="280238"/>
    <lineage>
        <taxon>Bacteria</taxon>
        <taxon>Bacillati</taxon>
        <taxon>Actinomycetota</taxon>
        <taxon>Actinomycetes</taxon>
        <taxon>Streptosporangiales</taxon>
        <taxon>Nocardiopsidaceae</taxon>
        <taxon>Nocardiopsis</taxon>
    </lineage>
</organism>
<name>A0ABN2TDB2_9ACTN</name>
<comment type="caution">
    <text evidence="2">The sequence shown here is derived from an EMBL/GenBank/DDBJ whole genome shotgun (WGS) entry which is preliminary data.</text>
</comment>
<dbReference type="RefSeq" id="WP_344102709.1">
    <property type="nucleotide sequence ID" value="NZ_BAAAPC010000016.1"/>
</dbReference>
<sequence>MSSANSRRHHRCATRDTRTEQRHGHGETTRADRTTNQPRDNLTVFVLGLHVNAWHKPHRWLRAARHFRQMLAELEADPALGLLHSRNLFSPSGVTVIQYWESTAALMRYAHAATHTSIWRDFYRDHDRAVGIWHETYEIGAPQSDDGSRGFEAIYGDVPALGLGAALGTRPITRMSRTAPERLFRGAGRTHDRTVP</sequence>
<dbReference type="InterPro" id="IPR025444">
    <property type="entry name" value="Monooxy_af470"/>
</dbReference>
<feature type="compositionally biased region" description="Basic residues" evidence="1">
    <location>
        <begin position="1"/>
        <end position="12"/>
    </location>
</feature>
<keyword evidence="3" id="KW-1185">Reference proteome</keyword>
<evidence type="ECO:0000313" key="2">
    <source>
        <dbReference type="EMBL" id="GAA2005770.1"/>
    </source>
</evidence>
<feature type="region of interest" description="Disordered" evidence="1">
    <location>
        <begin position="1"/>
        <end position="37"/>
    </location>
</feature>
<dbReference type="Proteomes" id="UP001501585">
    <property type="component" value="Unassembled WGS sequence"/>
</dbReference>
<proteinExistence type="predicted"/>